<reference evidence="1 2" key="1">
    <citation type="journal article" date="2023" name="Science">
        <title>Complex scaffold remodeling in plant triterpene biosynthesis.</title>
        <authorList>
            <person name="De La Pena R."/>
            <person name="Hodgson H."/>
            <person name="Liu J.C."/>
            <person name="Stephenson M.J."/>
            <person name="Martin A.C."/>
            <person name="Owen C."/>
            <person name="Harkess A."/>
            <person name="Leebens-Mack J."/>
            <person name="Jimenez L.E."/>
            <person name="Osbourn A."/>
            <person name="Sattely E.S."/>
        </authorList>
    </citation>
    <scope>NUCLEOTIDE SEQUENCE [LARGE SCALE GENOMIC DNA]</scope>
    <source>
        <strain evidence="2">cv. JPN11</strain>
        <tissue evidence="1">Leaf</tissue>
    </source>
</reference>
<protein>
    <submittedName>
        <fullName evidence="1">DELLA protein GAI</fullName>
    </submittedName>
</protein>
<accession>A0ACC1XI12</accession>
<organism evidence="1 2">
    <name type="scientific">Melia azedarach</name>
    <name type="common">Chinaberry tree</name>
    <dbReference type="NCBI Taxonomy" id="155640"/>
    <lineage>
        <taxon>Eukaryota</taxon>
        <taxon>Viridiplantae</taxon>
        <taxon>Streptophyta</taxon>
        <taxon>Embryophyta</taxon>
        <taxon>Tracheophyta</taxon>
        <taxon>Spermatophyta</taxon>
        <taxon>Magnoliopsida</taxon>
        <taxon>eudicotyledons</taxon>
        <taxon>Gunneridae</taxon>
        <taxon>Pentapetalae</taxon>
        <taxon>rosids</taxon>
        <taxon>malvids</taxon>
        <taxon>Sapindales</taxon>
        <taxon>Meliaceae</taxon>
        <taxon>Melia</taxon>
    </lineage>
</organism>
<evidence type="ECO:0000313" key="1">
    <source>
        <dbReference type="EMBL" id="KAJ4710010.1"/>
    </source>
</evidence>
<comment type="caution">
    <text evidence="1">The sequence shown here is derived from an EMBL/GenBank/DDBJ whole genome shotgun (WGS) entry which is preliminary data.</text>
</comment>
<name>A0ACC1XI12_MELAZ</name>
<dbReference type="EMBL" id="CM051402">
    <property type="protein sequence ID" value="KAJ4710010.1"/>
    <property type="molecule type" value="Genomic_DNA"/>
</dbReference>
<sequence length="600" mass="65798">MKREHHQLDPPPGPSSSSGKGKIWEDEHSLQPDGGMDELLAVLGYNVKASDMAEVAQKLEQLEEVMGAAQEDGFSHLASETIHYDPSNLSTWLESMLSEFNPGPSLDPLPPPAAPAPPPPPPFDDSAFVAPAESSTLTSIDFPSCSSDYDLKAIPGKAMYSTNTHQAQIQTPSRTHFDSSSPSITSSVRENKRLKTSPTDQLYPTAQAAPAESTRPIILADSQENGIRLVHALMACGEAIQQNNLSLAEAFVKQIRFLAVAQAGAMGKVGIFFAEAIARRLYGLRAQNPIDDSLSDLLEMQFYETCPYLKFAHFTANQAILEAFEGKKRVHVIDFSMNQGMQWPALMQALALRPGGPPAFRLTGIGPPAPDNRDHLQQVGWKLAQLAETIHVEFEYRGFVCNSLADLDASMLELRPNEVDAVAVNSVFELHKVLARPGAMDKVFSFVKNIKPDIFTVVEQEANHNGPVFLDRFTEALHYYSTMFDSLEGSVNSPDKTMTEAYLGKQICNVVACEGVDRVERHEPLTQWRTRFSSAGFVPAHLGSNAFKQASMLLALFAGGEGYKVEENNGCLTLGWYTRPLIATSAWRLASKPVVTHRVN</sequence>
<proteinExistence type="predicted"/>
<gene>
    <name evidence="1" type="ORF">OWV82_016246</name>
</gene>
<dbReference type="Proteomes" id="UP001164539">
    <property type="component" value="Chromosome 9"/>
</dbReference>
<keyword evidence="2" id="KW-1185">Reference proteome</keyword>
<evidence type="ECO:0000313" key="2">
    <source>
        <dbReference type="Proteomes" id="UP001164539"/>
    </source>
</evidence>